<proteinExistence type="predicted"/>
<evidence type="ECO:0000313" key="1">
    <source>
        <dbReference type="EMBL" id="JAD73470.1"/>
    </source>
</evidence>
<accession>A0A0A9CJ91</accession>
<dbReference type="AlphaFoldDB" id="A0A0A9CJ91"/>
<protein>
    <submittedName>
        <fullName evidence="1">Uncharacterized protein</fullName>
    </submittedName>
</protein>
<organism evidence="1">
    <name type="scientific">Arundo donax</name>
    <name type="common">Giant reed</name>
    <name type="synonym">Donax arundinaceus</name>
    <dbReference type="NCBI Taxonomy" id="35708"/>
    <lineage>
        <taxon>Eukaryota</taxon>
        <taxon>Viridiplantae</taxon>
        <taxon>Streptophyta</taxon>
        <taxon>Embryophyta</taxon>
        <taxon>Tracheophyta</taxon>
        <taxon>Spermatophyta</taxon>
        <taxon>Magnoliopsida</taxon>
        <taxon>Liliopsida</taxon>
        <taxon>Poales</taxon>
        <taxon>Poaceae</taxon>
        <taxon>PACMAD clade</taxon>
        <taxon>Arundinoideae</taxon>
        <taxon>Arundineae</taxon>
        <taxon>Arundo</taxon>
    </lineage>
</organism>
<reference evidence="1" key="2">
    <citation type="journal article" date="2015" name="Data Brief">
        <title>Shoot transcriptome of the giant reed, Arundo donax.</title>
        <authorList>
            <person name="Barrero R.A."/>
            <person name="Guerrero F.D."/>
            <person name="Moolhuijzen P."/>
            <person name="Goolsby J.A."/>
            <person name="Tidwell J."/>
            <person name="Bellgard S.E."/>
            <person name="Bellgard M.I."/>
        </authorList>
    </citation>
    <scope>NUCLEOTIDE SEQUENCE</scope>
    <source>
        <tissue evidence="1">Shoot tissue taken approximately 20 cm above the soil surface</tissue>
    </source>
</reference>
<sequence length="21" mass="2331">MTNQSCKAGTTFRPCYHKSAV</sequence>
<name>A0A0A9CJ91_ARUDO</name>
<reference evidence="1" key="1">
    <citation type="submission" date="2014-09" db="EMBL/GenBank/DDBJ databases">
        <authorList>
            <person name="Magalhaes I.L.F."/>
            <person name="Oliveira U."/>
            <person name="Santos F.R."/>
            <person name="Vidigal T.H.D.A."/>
            <person name="Brescovit A.D."/>
            <person name="Santos A.J."/>
        </authorList>
    </citation>
    <scope>NUCLEOTIDE SEQUENCE</scope>
    <source>
        <tissue evidence="1">Shoot tissue taken approximately 20 cm above the soil surface</tissue>
    </source>
</reference>
<dbReference type="EMBL" id="GBRH01224425">
    <property type="protein sequence ID" value="JAD73470.1"/>
    <property type="molecule type" value="Transcribed_RNA"/>
</dbReference>